<dbReference type="PROSITE" id="PS50110">
    <property type="entry name" value="RESPONSE_REGULATORY"/>
    <property type="match status" value="1"/>
</dbReference>
<evidence type="ECO:0000256" key="2">
    <source>
        <dbReference type="ARBA" id="ARBA00022490"/>
    </source>
</evidence>
<gene>
    <name evidence="11" type="ORF">GC101_16400</name>
</gene>
<keyword evidence="3 8" id="KW-0597">Phosphoprotein</keyword>
<dbReference type="InterPro" id="IPR011006">
    <property type="entry name" value="CheY-like_superfamily"/>
</dbReference>
<evidence type="ECO:0000256" key="8">
    <source>
        <dbReference type="PROSITE-ProRule" id="PRU00169"/>
    </source>
</evidence>
<keyword evidence="6" id="KW-0238">DNA-binding</keyword>
<feature type="modified residue" description="4-aspartylphosphate" evidence="8">
    <location>
        <position position="68"/>
    </location>
</feature>
<dbReference type="PANTHER" id="PTHR42713:SF3">
    <property type="entry name" value="TRANSCRIPTIONAL REGULATORY PROTEIN HPTR"/>
    <property type="match status" value="1"/>
</dbReference>
<dbReference type="PRINTS" id="PR00032">
    <property type="entry name" value="HTHARAC"/>
</dbReference>
<evidence type="ECO:0000256" key="1">
    <source>
        <dbReference type="ARBA" id="ARBA00004496"/>
    </source>
</evidence>
<keyword evidence="2" id="KW-0963">Cytoplasm</keyword>
<dbReference type="Pfam" id="PF00072">
    <property type="entry name" value="Response_reg"/>
    <property type="match status" value="1"/>
</dbReference>
<dbReference type="Pfam" id="PF12833">
    <property type="entry name" value="HTH_18"/>
    <property type="match status" value="1"/>
</dbReference>
<dbReference type="InterPro" id="IPR018060">
    <property type="entry name" value="HTH_AraC"/>
</dbReference>
<keyword evidence="12" id="KW-1185">Reference proteome</keyword>
<dbReference type="SUPFAM" id="SSF52172">
    <property type="entry name" value="CheY-like"/>
    <property type="match status" value="1"/>
</dbReference>
<dbReference type="InterPro" id="IPR051552">
    <property type="entry name" value="HptR"/>
</dbReference>
<dbReference type="SUPFAM" id="SSF46689">
    <property type="entry name" value="Homeodomain-like"/>
    <property type="match status" value="1"/>
</dbReference>
<dbReference type="Proteomes" id="UP000596857">
    <property type="component" value="Unassembled WGS sequence"/>
</dbReference>
<dbReference type="InterPro" id="IPR001789">
    <property type="entry name" value="Sig_transdc_resp-reg_receiver"/>
</dbReference>
<evidence type="ECO:0000256" key="6">
    <source>
        <dbReference type="ARBA" id="ARBA00023125"/>
    </source>
</evidence>
<protein>
    <submittedName>
        <fullName evidence="11">Response regulator</fullName>
    </submittedName>
</protein>
<reference evidence="11 12" key="1">
    <citation type="submission" date="2019-10" db="EMBL/GenBank/DDBJ databases">
        <title>Description of Paenibacillus terricola sp. nov.</title>
        <authorList>
            <person name="Carlier A."/>
            <person name="Qi S."/>
        </authorList>
    </citation>
    <scope>NUCLEOTIDE SEQUENCE [LARGE SCALE GENOMIC DNA]</scope>
    <source>
        <strain evidence="11 12">LMG 31459</strain>
    </source>
</reference>
<dbReference type="InterPro" id="IPR009057">
    <property type="entry name" value="Homeodomain-like_sf"/>
</dbReference>
<dbReference type="Gene3D" id="1.10.10.60">
    <property type="entry name" value="Homeodomain-like"/>
    <property type="match status" value="2"/>
</dbReference>
<evidence type="ECO:0000256" key="3">
    <source>
        <dbReference type="ARBA" id="ARBA00022553"/>
    </source>
</evidence>
<evidence type="ECO:0000259" key="10">
    <source>
        <dbReference type="PROSITE" id="PS50110"/>
    </source>
</evidence>
<dbReference type="SMART" id="SM00342">
    <property type="entry name" value="HTH_ARAC"/>
    <property type="match status" value="1"/>
</dbReference>
<dbReference type="PROSITE" id="PS01124">
    <property type="entry name" value="HTH_ARAC_FAMILY_2"/>
    <property type="match status" value="1"/>
</dbReference>
<comment type="subcellular location">
    <subcellularLocation>
        <location evidence="1">Cytoplasm</location>
    </subcellularLocation>
</comment>
<dbReference type="InterPro" id="IPR041522">
    <property type="entry name" value="CdaR_GGDEF"/>
</dbReference>
<dbReference type="SMART" id="SM00448">
    <property type="entry name" value="REC"/>
    <property type="match status" value="1"/>
</dbReference>
<dbReference type="Pfam" id="PF17853">
    <property type="entry name" value="GGDEF_2"/>
    <property type="match status" value="1"/>
</dbReference>
<evidence type="ECO:0000256" key="4">
    <source>
        <dbReference type="ARBA" id="ARBA00023012"/>
    </source>
</evidence>
<comment type="caution">
    <text evidence="11">The sequence shown here is derived from an EMBL/GenBank/DDBJ whole genome shotgun (WGS) entry which is preliminary data.</text>
</comment>
<dbReference type="Gene3D" id="3.40.50.2300">
    <property type="match status" value="1"/>
</dbReference>
<dbReference type="CDD" id="cd17536">
    <property type="entry name" value="REC_YesN-like"/>
    <property type="match status" value="1"/>
</dbReference>
<feature type="domain" description="HTH araC/xylS-type" evidence="9">
    <location>
        <begin position="445"/>
        <end position="543"/>
    </location>
</feature>
<dbReference type="InterPro" id="IPR020449">
    <property type="entry name" value="Tscrpt_reg_AraC-type_HTH"/>
</dbReference>
<organism evidence="11 12">
    <name type="scientific">Paenibacillus phytohabitans</name>
    <dbReference type="NCBI Taxonomy" id="2654978"/>
    <lineage>
        <taxon>Bacteria</taxon>
        <taxon>Bacillati</taxon>
        <taxon>Bacillota</taxon>
        <taxon>Bacilli</taxon>
        <taxon>Bacillales</taxon>
        <taxon>Paenibacillaceae</taxon>
        <taxon>Paenibacillus</taxon>
    </lineage>
</organism>
<dbReference type="EMBL" id="WHOB01000047">
    <property type="protein sequence ID" value="NOU80450.1"/>
    <property type="molecule type" value="Genomic_DNA"/>
</dbReference>
<dbReference type="PANTHER" id="PTHR42713">
    <property type="entry name" value="HISTIDINE KINASE-RELATED"/>
    <property type="match status" value="1"/>
</dbReference>
<dbReference type="RefSeq" id="WP_171718106.1">
    <property type="nucleotide sequence ID" value="NZ_WHOB01000047.1"/>
</dbReference>
<evidence type="ECO:0000313" key="11">
    <source>
        <dbReference type="EMBL" id="NOU80450.1"/>
    </source>
</evidence>
<proteinExistence type="predicted"/>
<feature type="domain" description="Response regulatory" evidence="10">
    <location>
        <begin position="16"/>
        <end position="133"/>
    </location>
</feature>
<sequence>MRSISAEDRRDYHLFNMIIVDDEERARVGIRTLIDWQAHGIVIIAEARDGQEALDILGTHPVDIMLTDIRMPQMDGLELISIVSGKYPHIKSVIMSGYDDFAYAQQAIRVGASNYLLKPSRRQEILNTILDITEQIQSEKLEIKSLEHLRQGFRESLPLLKEKTLSQLVLTESPAYPQLLANLKMNNLIFPYLLYGVILLRIDNFRQLHQKYLHEDTELLKYGLKNICEESLPETIVCIAFEHQDDIVLILNTDELLDHEELSGYIRIIQDNILSYLRFTVSAGIGSIDKNLQHLRRSFLEASQALNTRNYTGTGKIVEFSGEFDDEASQSSYPLHEEQEVLKAVRNSSPEEIAGKLTQFNVALQPETVSRDQVIKSSFALFFALYKLCIENNVNVNKVFGQNLTELIQVLSRSSLDHIFQSLLETALLVSEHLTSKKNSNKLLEAAKLYIGQNYMKDINREIVAREIYITPGYLSLLFKQQLKISFTDYLHKIRIEHACLLFKDPGMRIEDIALQSGYNDTKYFYQVFKKYKGITPNQFRSNAE</sequence>
<keyword evidence="5" id="KW-0805">Transcription regulation</keyword>
<accession>A0ABX1YKY8</accession>
<evidence type="ECO:0000256" key="7">
    <source>
        <dbReference type="ARBA" id="ARBA00023163"/>
    </source>
</evidence>
<keyword evidence="7" id="KW-0804">Transcription</keyword>
<name>A0ABX1YKY8_9BACL</name>
<keyword evidence="4" id="KW-0902">Two-component regulatory system</keyword>
<evidence type="ECO:0000256" key="5">
    <source>
        <dbReference type="ARBA" id="ARBA00023015"/>
    </source>
</evidence>
<evidence type="ECO:0000259" key="9">
    <source>
        <dbReference type="PROSITE" id="PS01124"/>
    </source>
</evidence>
<evidence type="ECO:0000313" key="12">
    <source>
        <dbReference type="Proteomes" id="UP000596857"/>
    </source>
</evidence>